<sequence length="43" mass="4788">MTHDHAHHRTDSHTPEPQARLPWYRTWTGLGADRPRVGGASGA</sequence>
<reference evidence="2 3" key="1">
    <citation type="submission" date="2021-03" db="EMBL/GenBank/DDBJ databases">
        <title>Genomic Encyclopedia of Type Strains, Phase III (KMG-III): the genomes of soil and plant-associated and newly described type strains.</title>
        <authorList>
            <person name="Whitman W."/>
        </authorList>
    </citation>
    <scope>NUCLEOTIDE SEQUENCE [LARGE SCALE GENOMIC DNA]</scope>
    <source>
        <strain evidence="2 3">IMMIB AFH-6</strain>
    </source>
</reference>
<accession>A0ABS4SKT1</accession>
<gene>
    <name evidence="2" type="ORF">J2851_002481</name>
</gene>
<protein>
    <submittedName>
        <fullName evidence="2">Uncharacterized protein</fullName>
    </submittedName>
</protein>
<name>A0ABS4SKT1_9PROT</name>
<evidence type="ECO:0000313" key="3">
    <source>
        <dbReference type="Proteomes" id="UP000781958"/>
    </source>
</evidence>
<evidence type="ECO:0000313" key="2">
    <source>
        <dbReference type="EMBL" id="MBP2292703.1"/>
    </source>
</evidence>
<feature type="compositionally biased region" description="Basic and acidic residues" evidence="1">
    <location>
        <begin position="1"/>
        <end position="14"/>
    </location>
</feature>
<feature type="region of interest" description="Disordered" evidence="1">
    <location>
        <begin position="1"/>
        <end position="22"/>
    </location>
</feature>
<organism evidence="2 3">
    <name type="scientific">Azospirillum rugosum</name>
    <dbReference type="NCBI Taxonomy" id="416170"/>
    <lineage>
        <taxon>Bacteria</taxon>
        <taxon>Pseudomonadati</taxon>
        <taxon>Pseudomonadota</taxon>
        <taxon>Alphaproteobacteria</taxon>
        <taxon>Rhodospirillales</taxon>
        <taxon>Azospirillaceae</taxon>
        <taxon>Azospirillum</taxon>
    </lineage>
</organism>
<dbReference type="EMBL" id="JAGINP010000007">
    <property type="protein sequence ID" value="MBP2292703.1"/>
    <property type="molecule type" value="Genomic_DNA"/>
</dbReference>
<comment type="caution">
    <text evidence="2">The sequence shown here is derived from an EMBL/GenBank/DDBJ whole genome shotgun (WGS) entry which is preliminary data.</text>
</comment>
<keyword evidence="3" id="KW-1185">Reference proteome</keyword>
<evidence type="ECO:0000256" key="1">
    <source>
        <dbReference type="SAM" id="MobiDB-lite"/>
    </source>
</evidence>
<dbReference type="Proteomes" id="UP000781958">
    <property type="component" value="Unassembled WGS sequence"/>
</dbReference>
<proteinExistence type="predicted"/>